<sequence length="279" mass="32032">MRSSARVFRSKLKLIAREAAELPVVRLMTEPLYRRAFKRPYWDGNAYYGVFDSYAQAKAVVPESLPATYDLAAAGKMYAERIDSIRVSDYPMVYWLSRLLQAGQRRIFDLGGHIGISYYGFRRHLEYPDDLRWLVHDVPAVVTAGRQRASELDPEQRLSFTESRQAADGHDVLISSGALQYLDYTLSELLEELLDPPRHILVNLTPMHPHRGFFTLQNIGVAICPYRVMATGEFIASIEKLGYSVVDRWESQERGLRVPFSDDLAIDRYTGIYFRRADD</sequence>
<dbReference type="InterPro" id="IPR027612">
    <property type="entry name" value="Put_MTase_LIC12133"/>
</dbReference>
<dbReference type="InterPro" id="IPR029063">
    <property type="entry name" value="SAM-dependent_MTases_sf"/>
</dbReference>
<dbReference type="EMBL" id="JADLZT010000005">
    <property type="protein sequence ID" value="MBF6024294.1"/>
    <property type="molecule type" value="Genomic_DNA"/>
</dbReference>
<dbReference type="Proteomes" id="UP001429984">
    <property type="component" value="Unassembled WGS sequence"/>
</dbReference>
<dbReference type="Gene3D" id="3.40.50.150">
    <property type="entry name" value="Vaccinia Virus protein VP39"/>
    <property type="match status" value="1"/>
</dbReference>
<dbReference type="SUPFAM" id="SSF53335">
    <property type="entry name" value="S-adenosyl-L-methionine-dependent methyltransferases"/>
    <property type="match status" value="1"/>
</dbReference>
<dbReference type="GO" id="GO:0008168">
    <property type="term" value="F:methyltransferase activity"/>
    <property type="evidence" value="ECO:0007669"/>
    <property type="project" value="UniProtKB-KW"/>
</dbReference>
<keyword evidence="1" id="KW-0489">Methyltransferase</keyword>
<evidence type="ECO:0000313" key="1">
    <source>
        <dbReference type="EMBL" id="MBF6024294.1"/>
    </source>
</evidence>
<proteinExistence type="predicted"/>
<dbReference type="RefSeq" id="WP_194930907.1">
    <property type="nucleotide sequence ID" value="NZ_JADLZT010000005.1"/>
</dbReference>
<name>A0ABS0B5T7_9GAMM</name>
<comment type="caution">
    <text evidence="1">The sequence shown here is derived from an EMBL/GenBank/DDBJ whole genome shotgun (WGS) entry which is preliminary data.</text>
</comment>
<keyword evidence="1" id="KW-0808">Transferase</keyword>
<dbReference type="EC" id="2.1.1.-" evidence="1"/>
<gene>
    <name evidence="1" type="ORF">IU514_09655</name>
</gene>
<dbReference type="NCBIfam" id="TIGR04325">
    <property type="entry name" value="MTase_LIC12133"/>
    <property type="match status" value="1"/>
</dbReference>
<keyword evidence="2" id="KW-1185">Reference proteome</keyword>
<accession>A0ABS0B5T7</accession>
<reference evidence="1 2" key="1">
    <citation type="submission" date="2020-11" db="EMBL/GenBank/DDBJ databases">
        <title>Draft Genome Sequence and Secondary Metabolite Biosynthetic Potential of the Lysobacter niastensis Type strain DSM 18481.</title>
        <authorList>
            <person name="Turrini P."/>
            <person name="Artuso I."/>
            <person name="Tescari M."/>
            <person name="Lugli G.A."/>
            <person name="Frangipani E."/>
            <person name="Ventura M."/>
            <person name="Visca P."/>
        </authorList>
    </citation>
    <scope>NUCLEOTIDE SEQUENCE [LARGE SCALE GENOMIC DNA]</scope>
    <source>
        <strain evidence="1 2">DSM 18481</strain>
    </source>
</reference>
<protein>
    <submittedName>
        <fullName evidence="1">Methyltransferase, TIGR04325 family</fullName>
        <ecNumber evidence="1">2.1.1.-</ecNumber>
    </submittedName>
</protein>
<evidence type="ECO:0000313" key="2">
    <source>
        <dbReference type="Proteomes" id="UP001429984"/>
    </source>
</evidence>
<organism evidence="1 2">
    <name type="scientific">Lysobacter niastensis</name>
    <dbReference type="NCBI Taxonomy" id="380629"/>
    <lineage>
        <taxon>Bacteria</taxon>
        <taxon>Pseudomonadati</taxon>
        <taxon>Pseudomonadota</taxon>
        <taxon>Gammaproteobacteria</taxon>
        <taxon>Lysobacterales</taxon>
        <taxon>Lysobacteraceae</taxon>
        <taxon>Lysobacter</taxon>
    </lineage>
</organism>
<dbReference type="GO" id="GO:0032259">
    <property type="term" value="P:methylation"/>
    <property type="evidence" value="ECO:0007669"/>
    <property type="project" value="UniProtKB-KW"/>
</dbReference>